<proteinExistence type="inferred from homology"/>
<dbReference type="Proteomes" id="UP000092573">
    <property type="component" value="Chromosome"/>
</dbReference>
<dbReference type="RefSeq" id="WP_068697727.1">
    <property type="nucleotide sequence ID" value="NZ_CP014167.1"/>
</dbReference>
<dbReference type="Gene3D" id="3.40.1390.30">
    <property type="entry name" value="NIF3 (NGG1p interacting factor 3)-like"/>
    <property type="match status" value="2"/>
</dbReference>
<dbReference type="KEGG" id="pyg:AWM70_14935"/>
<dbReference type="OrthoDB" id="1116574at2"/>
<dbReference type="EMBL" id="CP014167">
    <property type="protein sequence ID" value="ANS75733.1"/>
    <property type="molecule type" value="Genomic_DNA"/>
</dbReference>
<evidence type="ECO:0000313" key="5">
    <source>
        <dbReference type="Proteomes" id="UP000092573"/>
    </source>
</evidence>
<evidence type="ECO:0000256" key="1">
    <source>
        <dbReference type="ARBA" id="ARBA00006964"/>
    </source>
</evidence>
<evidence type="ECO:0000313" key="4">
    <source>
        <dbReference type="EMBL" id="ANS75733.1"/>
    </source>
</evidence>
<feature type="binding site" evidence="3">
    <location>
        <position position="233"/>
    </location>
    <ligand>
        <name>a divalent metal cation</name>
        <dbReference type="ChEBI" id="CHEBI:60240"/>
        <label>1</label>
    </ligand>
</feature>
<protein>
    <recommendedName>
        <fullName evidence="2">GTP cyclohydrolase 1 type 2 homolog</fullName>
    </recommendedName>
</protein>
<sequence length="265" mass="29312">MALQIKEVLAWLTTEQAQGPEQTVDGLKAGDESAVVNGIATAFMATHSVIAQTAPLGVNLLITHEGLYYSHHDPPDMDARDSVYREKRKLIESSGLAVFRLHDYIHRYEPDCITEGLIQELGWEPYIVDRQPVAAIAEIPPMRLEEVASAVKERLGIPLVRAVGDLAMPCRRVGLLVGYRGGGGQAIPLFEQERLDLIIAGEGPEWETPEYVRDACSQGWPKGLLLLGHAPSEEPGMKLLAKRLKERFPDVPVHCIPGEPLFKWI</sequence>
<dbReference type="InterPro" id="IPR002678">
    <property type="entry name" value="DUF34/NIF3"/>
</dbReference>
<comment type="similarity">
    <text evidence="1">Belongs to the GTP cyclohydrolase I type 2/NIF3 family.</text>
</comment>
<dbReference type="AlphaFoldDB" id="A0A1B1N2S9"/>
<feature type="binding site" evidence="3">
    <location>
        <position position="229"/>
    </location>
    <ligand>
        <name>a divalent metal cation</name>
        <dbReference type="ChEBI" id="CHEBI:60240"/>
        <label>1</label>
    </ligand>
</feature>
<accession>A0A1B1N2S9</accession>
<dbReference type="Pfam" id="PF01784">
    <property type="entry name" value="DUF34_NIF3"/>
    <property type="match status" value="1"/>
</dbReference>
<dbReference type="GO" id="GO:0046872">
    <property type="term" value="F:metal ion binding"/>
    <property type="evidence" value="ECO:0007669"/>
    <property type="project" value="UniProtKB-KW"/>
</dbReference>
<feature type="binding site" evidence="3">
    <location>
        <position position="64"/>
    </location>
    <ligand>
        <name>a divalent metal cation</name>
        <dbReference type="ChEBI" id="CHEBI:60240"/>
        <label>2</label>
    </ligand>
</feature>
<evidence type="ECO:0000256" key="3">
    <source>
        <dbReference type="PIRSR" id="PIRSR602678-1"/>
    </source>
</evidence>
<dbReference type="SUPFAM" id="SSF102705">
    <property type="entry name" value="NIF3 (NGG1p interacting factor 3)-like"/>
    <property type="match status" value="1"/>
</dbReference>
<reference evidence="4 5" key="1">
    <citation type="submission" date="2016-01" db="EMBL/GenBank/DDBJ databases">
        <title>Complete Genome Sequence of Paenibacillus yonginensis DCY84, a novel Plant Growth-Promoting Bacteria with Elicitation of Induced Systemic Resistance.</title>
        <authorList>
            <person name="Kim Y.J."/>
            <person name="Yang D.C."/>
            <person name="Sukweenadhi J."/>
        </authorList>
    </citation>
    <scope>NUCLEOTIDE SEQUENCE [LARGE SCALE GENOMIC DNA]</scope>
    <source>
        <strain evidence="4 5">DCY84</strain>
    </source>
</reference>
<name>A0A1B1N2S9_9BACL</name>
<gene>
    <name evidence="4" type="ORF">AWM70_14935</name>
</gene>
<keyword evidence="3" id="KW-0479">Metal-binding</keyword>
<dbReference type="STRING" id="1462996.AWM70_14935"/>
<dbReference type="InterPro" id="IPR036069">
    <property type="entry name" value="DUF34/NIF3_sf"/>
</dbReference>
<keyword evidence="5" id="KW-1185">Reference proteome</keyword>
<organism evidence="4 5">
    <name type="scientific">Paenibacillus yonginensis</name>
    <dbReference type="NCBI Taxonomy" id="1462996"/>
    <lineage>
        <taxon>Bacteria</taxon>
        <taxon>Bacillati</taxon>
        <taxon>Bacillota</taxon>
        <taxon>Bacilli</taxon>
        <taxon>Bacillales</taxon>
        <taxon>Paenibacillaceae</taxon>
        <taxon>Paenibacillus</taxon>
    </lineage>
</organism>
<evidence type="ECO:0000256" key="2">
    <source>
        <dbReference type="ARBA" id="ARBA00022112"/>
    </source>
</evidence>